<organism evidence="1 2">
    <name type="scientific">Thermoproteus uzoniensis (strain 768-20)</name>
    <dbReference type="NCBI Taxonomy" id="999630"/>
    <lineage>
        <taxon>Archaea</taxon>
        <taxon>Thermoproteota</taxon>
        <taxon>Thermoprotei</taxon>
        <taxon>Thermoproteales</taxon>
        <taxon>Thermoproteaceae</taxon>
        <taxon>Thermoproteus</taxon>
    </lineage>
</organism>
<sequence>MDLVRDLARSLRDLDRAARRYDDEELNEAVAQVMRELGAVVEVLGKLADIYEELEVLVKGVLRLDSPAIAEVELKDGEEISSFVERCREAGADPNKALAYLLATEKARLVQDGGKVVLKLGVRKA</sequence>
<name>F2L1Z3_THEU7</name>
<evidence type="ECO:0000313" key="1">
    <source>
        <dbReference type="EMBL" id="AEA11734.1"/>
    </source>
</evidence>
<dbReference type="RefSeq" id="WP_013679070.1">
    <property type="nucleotide sequence ID" value="NC_015315.1"/>
</dbReference>
<reference key="2">
    <citation type="submission" date="2011-03" db="EMBL/GenBank/DDBJ databases">
        <title>Complete genome sequence of the thermoacidophilic crenarchaeon Thermoproteus uzoniensis 768-20.</title>
        <authorList>
            <person name="Mardanov A.V."/>
            <person name="Gumerov V.M."/>
            <person name="Beletsky A.V."/>
            <person name="Prokofeva M.I."/>
            <person name="Bonch-Osmolovskaya E.A."/>
            <person name="Ravin N.V."/>
            <person name="Skryabin K.G."/>
        </authorList>
    </citation>
    <scope>NUCLEOTIDE SEQUENCE</scope>
    <source>
        <strain>768-20</strain>
    </source>
</reference>
<reference evidence="1 2" key="1">
    <citation type="journal article" date="2011" name="J. Bacteriol.">
        <title>Complete genome sequence of the thermoacidophilic crenarchaeon Thermoproteus uzoniensis 768-20.</title>
        <authorList>
            <person name="Mardanov A.V."/>
            <person name="Gumerov V.M."/>
            <person name="Beletsky A.V."/>
            <person name="Prokofeva M.I."/>
            <person name="Bonch-Osmolovskaya E.A."/>
            <person name="Ravin N.V."/>
            <person name="Skryabin K.G."/>
        </authorList>
    </citation>
    <scope>NUCLEOTIDE SEQUENCE [LARGE SCALE GENOMIC DNA]</scope>
    <source>
        <strain evidence="1 2">768-20</strain>
    </source>
</reference>
<dbReference type="STRING" id="999630.TUZN_0236"/>
<gene>
    <name evidence="1" type="ordered locus">TUZN_0236</name>
</gene>
<dbReference type="HOGENOM" id="CLU_2021637_0_0_2"/>
<accession>F2L1Z3</accession>
<proteinExistence type="predicted"/>
<dbReference type="KEGG" id="tuz:TUZN_0236"/>
<evidence type="ECO:0000313" key="2">
    <source>
        <dbReference type="Proteomes" id="UP000008138"/>
    </source>
</evidence>
<dbReference type="Proteomes" id="UP000008138">
    <property type="component" value="Chromosome"/>
</dbReference>
<dbReference type="EMBL" id="CP002590">
    <property type="protein sequence ID" value="AEA11734.1"/>
    <property type="molecule type" value="Genomic_DNA"/>
</dbReference>
<keyword evidence="2" id="KW-1185">Reference proteome</keyword>
<dbReference type="AlphaFoldDB" id="F2L1Z3"/>
<dbReference type="GeneID" id="10359783"/>
<dbReference type="eggNOG" id="arCOG05698">
    <property type="taxonomic scope" value="Archaea"/>
</dbReference>
<dbReference type="OrthoDB" id="28682at2157"/>
<protein>
    <submittedName>
        <fullName evidence="1">Uncharacterized protein</fullName>
    </submittedName>
</protein>